<feature type="compositionally biased region" description="Polar residues" evidence="1">
    <location>
        <begin position="135"/>
        <end position="144"/>
    </location>
</feature>
<dbReference type="AlphaFoldDB" id="A0A7G2CFF6"/>
<keyword evidence="4" id="KW-1185">Reference proteome</keyword>
<proteinExistence type="predicted"/>
<feature type="region of interest" description="Disordered" evidence="1">
    <location>
        <begin position="133"/>
        <end position="153"/>
    </location>
</feature>
<feature type="region of interest" description="Disordered" evidence="1">
    <location>
        <begin position="363"/>
        <end position="387"/>
    </location>
</feature>
<dbReference type="InterPro" id="IPR001478">
    <property type="entry name" value="PDZ"/>
</dbReference>
<dbReference type="VEuPathDB" id="TriTrypDB:ADEAN_000509200"/>
<evidence type="ECO:0000313" key="4">
    <source>
        <dbReference type="Proteomes" id="UP000515908"/>
    </source>
</evidence>
<feature type="compositionally biased region" description="Basic and acidic residues" evidence="1">
    <location>
        <begin position="363"/>
        <end position="377"/>
    </location>
</feature>
<dbReference type="SUPFAM" id="SSF50156">
    <property type="entry name" value="PDZ domain-like"/>
    <property type="match status" value="1"/>
</dbReference>
<dbReference type="EMBL" id="LR877153">
    <property type="protein sequence ID" value="CAD2217614.1"/>
    <property type="molecule type" value="Genomic_DNA"/>
</dbReference>
<dbReference type="Proteomes" id="UP000515908">
    <property type="component" value="Chromosome 09"/>
</dbReference>
<dbReference type="InterPro" id="IPR036034">
    <property type="entry name" value="PDZ_sf"/>
</dbReference>
<evidence type="ECO:0000256" key="1">
    <source>
        <dbReference type="SAM" id="MobiDB-lite"/>
    </source>
</evidence>
<evidence type="ECO:0000313" key="3">
    <source>
        <dbReference type="EMBL" id="CAD2217614.1"/>
    </source>
</evidence>
<reference evidence="3 4" key="1">
    <citation type="submission" date="2020-08" db="EMBL/GenBank/DDBJ databases">
        <authorList>
            <person name="Newling K."/>
            <person name="Davey J."/>
            <person name="Forrester S."/>
        </authorList>
    </citation>
    <scope>NUCLEOTIDE SEQUENCE [LARGE SCALE GENOMIC DNA]</scope>
    <source>
        <strain evidence="4">Crithidia deanei Carvalho (ATCC PRA-265)</strain>
    </source>
</reference>
<dbReference type="Gene3D" id="2.30.42.10">
    <property type="match status" value="1"/>
</dbReference>
<gene>
    <name evidence="3" type="ORF">ADEAN_000509200</name>
</gene>
<name>A0A7G2CFF6_9TRYP</name>
<accession>A0A7G2CFF6</accession>
<sequence>MSHIDWITPKLTQITEQQVLLLKEVEKLQSNVSRLSASEGASQRRHTTAEVMTAEGYRRSLPGRAASMPMAPGHVDPTNELGLLKQYVANLHQKHHQGMVALQEILDGTQQSVHELYLKQAELEDAVETCRLQRQKTPLPSSAPSEEGSAGVTPAQLERRLREVILDIKWGLLDAVKEVSPREATEDDEEEGDYYANKSHVREHQFLATPPSALATDFSQKFQLLALSTTPLQQTTQKAISTNSEAVDEIIANVDEAIKNILSRLEVLEVYSPHQQSVAARPPLLGLELEDLRDTDGVRIRKVFEGFAGERAGLRSGDVIVGVQEEQVRHRADLYAALVELAREYRCRCQLLMQEAYLKERYTGGERETSTGRERSRSNNTNNNNNLRGYAAVPHSLHTTDEDANLHNLSESLKERAERLRVVLPRFEVSFVVWRGAQLHSVCILIPSKLALESAE</sequence>
<protein>
    <submittedName>
        <fullName evidence="3">PDZ domain containing protein, putative</fullName>
    </submittedName>
</protein>
<organism evidence="3 4">
    <name type="scientific">Angomonas deanei</name>
    <dbReference type="NCBI Taxonomy" id="59799"/>
    <lineage>
        <taxon>Eukaryota</taxon>
        <taxon>Discoba</taxon>
        <taxon>Euglenozoa</taxon>
        <taxon>Kinetoplastea</taxon>
        <taxon>Metakinetoplastina</taxon>
        <taxon>Trypanosomatida</taxon>
        <taxon>Trypanosomatidae</taxon>
        <taxon>Strigomonadinae</taxon>
        <taxon>Angomonas</taxon>
    </lineage>
</organism>
<evidence type="ECO:0000259" key="2">
    <source>
        <dbReference type="PROSITE" id="PS50106"/>
    </source>
</evidence>
<dbReference type="PROSITE" id="PS50106">
    <property type="entry name" value="PDZ"/>
    <property type="match status" value="1"/>
</dbReference>
<feature type="domain" description="PDZ" evidence="2">
    <location>
        <begin position="267"/>
        <end position="329"/>
    </location>
</feature>